<dbReference type="PANTHER" id="PTHR38011:SF7">
    <property type="entry name" value="2,5-DIAMINO-6-RIBOSYLAMINO-4(3H)-PYRIMIDINONE 5'-PHOSPHATE REDUCTASE"/>
    <property type="match status" value="1"/>
</dbReference>
<dbReference type="AlphaFoldDB" id="A0AA96J8V6"/>
<evidence type="ECO:0000256" key="17">
    <source>
        <dbReference type="PIRSR" id="PIRSR006769-3"/>
    </source>
</evidence>
<dbReference type="InterPro" id="IPR002125">
    <property type="entry name" value="CMP_dCMP_dom"/>
</dbReference>
<feature type="domain" description="CMP/dCMP-type deaminase" evidence="18">
    <location>
        <begin position="6"/>
        <end position="120"/>
    </location>
</feature>
<dbReference type="EC" id="1.1.1.193" evidence="14"/>
<dbReference type="Pfam" id="PF00383">
    <property type="entry name" value="dCMP_cyt_deam_1"/>
    <property type="match status" value="1"/>
</dbReference>
<feature type="binding site" evidence="16">
    <location>
        <position position="206"/>
    </location>
    <ligand>
        <name>substrate</name>
    </ligand>
</feature>
<feature type="binding site" evidence="17">
    <location>
        <position position="83"/>
    </location>
    <ligand>
        <name>Zn(2+)</name>
        <dbReference type="ChEBI" id="CHEBI:29105"/>
        <note>catalytic</note>
    </ligand>
</feature>
<evidence type="ECO:0000256" key="9">
    <source>
        <dbReference type="ARBA" id="ARBA00022857"/>
    </source>
</evidence>
<feature type="binding site" evidence="16">
    <location>
        <position position="176"/>
    </location>
    <ligand>
        <name>NADP(+)</name>
        <dbReference type="ChEBI" id="CHEBI:58349"/>
    </ligand>
</feature>
<keyword evidence="8 14" id="KW-0862">Zinc</keyword>
<dbReference type="KEGG" id="dcp:RN607_06735"/>
<dbReference type="Proteomes" id="UP001303408">
    <property type="component" value="Chromosome"/>
</dbReference>
<dbReference type="InterPro" id="IPR002734">
    <property type="entry name" value="RibDG_C"/>
</dbReference>
<evidence type="ECO:0000256" key="5">
    <source>
        <dbReference type="ARBA" id="ARBA00007417"/>
    </source>
</evidence>
<evidence type="ECO:0000256" key="12">
    <source>
        <dbReference type="ARBA" id="ARBA00049861"/>
    </source>
</evidence>
<name>A0AA96J8V6_9MICO</name>
<comment type="pathway">
    <text evidence="3 14">Cofactor biosynthesis; riboflavin biosynthesis; 5-amino-6-(D-ribitylamino)uracil from GTP: step 3/4.</text>
</comment>
<organism evidence="19 21">
    <name type="scientific">Demequina capsici</name>
    <dbReference type="NCBI Taxonomy" id="3075620"/>
    <lineage>
        <taxon>Bacteria</taxon>
        <taxon>Bacillati</taxon>
        <taxon>Actinomycetota</taxon>
        <taxon>Actinomycetes</taxon>
        <taxon>Micrococcales</taxon>
        <taxon>Demequinaceae</taxon>
        <taxon>Demequina</taxon>
    </lineage>
</organism>
<dbReference type="NCBIfam" id="TIGR00326">
    <property type="entry name" value="eubact_ribD"/>
    <property type="match status" value="1"/>
</dbReference>
<proteinExistence type="inferred from homology"/>
<keyword evidence="11" id="KW-0511">Multifunctional enzyme</keyword>
<dbReference type="PIRSF" id="PIRSF006769">
    <property type="entry name" value="RibD"/>
    <property type="match status" value="1"/>
</dbReference>
<evidence type="ECO:0000313" key="19">
    <source>
        <dbReference type="EMBL" id="WNM25800.1"/>
    </source>
</evidence>
<feature type="binding site" evidence="16">
    <location>
        <position position="174"/>
    </location>
    <ligand>
        <name>substrate</name>
    </ligand>
</feature>
<evidence type="ECO:0000313" key="21">
    <source>
        <dbReference type="Proteomes" id="UP001304125"/>
    </source>
</evidence>
<feature type="binding site" evidence="17">
    <location>
        <position position="92"/>
    </location>
    <ligand>
        <name>Zn(2+)</name>
        <dbReference type="ChEBI" id="CHEBI:29105"/>
        <note>catalytic</note>
    </ligand>
</feature>
<comment type="similarity">
    <text evidence="4 14">In the N-terminal section; belongs to the cytidine and deoxycytidylate deaminase family.</text>
</comment>
<evidence type="ECO:0000256" key="6">
    <source>
        <dbReference type="ARBA" id="ARBA00022619"/>
    </source>
</evidence>
<dbReference type="SUPFAM" id="SSF53927">
    <property type="entry name" value="Cytidine deaminase-like"/>
    <property type="match status" value="1"/>
</dbReference>
<dbReference type="PANTHER" id="PTHR38011">
    <property type="entry name" value="DIHYDROFOLATE REDUCTASE FAMILY PROTEIN (AFU_ORTHOLOGUE AFUA_8G06820)"/>
    <property type="match status" value="1"/>
</dbReference>
<dbReference type="GO" id="GO:0008703">
    <property type="term" value="F:5-amino-6-(5-phosphoribosylamino)uracil reductase activity"/>
    <property type="evidence" value="ECO:0007669"/>
    <property type="project" value="UniProtKB-EC"/>
</dbReference>
<dbReference type="InterPro" id="IPR016192">
    <property type="entry name" value="APOBEC/CMP_deaminase_Zn-bd"/>
</dbReference>
<feature type="binding site" evidence="16">
    <location>
        <position position="213"/>
    </location>
    <ligand>
        <name>substrate</name>
    </ligand>
</feature>
<dbReference type="GO" id="GO:0009231">
    <property type="term" value="P:riboflavin biosynthetic process"/>
    <property type="evidence" value="ECO:0007669"/>
    <property type="project" value="UniProtKB-KW"/>
</dbReference>
<accession>A0AA96JBQ9</accession>
<evidence type="ECO:0000256" key="11">
    <source>
        <dbReference type="ARBA" id="ARBA00023268"/>
    </source>
</evidence>
<evidence type="ECO:0000259" key="18">
    <source>
        <dbReference type="PROSITE" id="PS51747"/>
    </source>
</evidence>
<evidence type="ECO:0000256" key="1">
    <source>
        <dbReference type="ARBA" id="ARBA00002151"/>
    </source>
</evidence>
<dbReference type="Proteomes" id="UP001304125">
    <property type="component" value="Chromosome"/>
</dbReference>
<dbReference type="EMBL" id="CP134880">
    <property type="protein sequence ID" value="WNM28695.1"/>
    <property type="molecule type" value="Genomic_DNA"/>
</dbReference>
<feature type="binding site" evidence="16">
    <location>
        <begin position="272"/>
        <end position="278"/>
    </location>
    <ligand>
        <name>NADP(+)</name>
        <dbReference type="ChEBI" id="CHEBI:58349"/>
    </ligand>
</feature>
<keyword evidence="14 19" id="KW-0378">Hydrolase</keyword>
<keyword evidence="6 14" id="KW-0686">Riboflavin biosynthesis</keyword>
<dbReference type="GO" id="GO:0008270">
    <property type="term" value="F:zinc ion binding"/>
    <property type="evidence" value="ECO:0007669"/>
    <property type="project" value="InterPro"/>
</dbReference>
<feature type="binding site" evidence="16">
    <location>
        <position position="202"/>
    </location>
    <ligand>
        <name>NADP(+)</name>
        <dbReference type="ChEBI" id="CHEBI:58349"/>
    </ligand>
</feature>
<keyword evidence="7 14" id="KW-0479">Metal-binding</keyword>
<evidence type="ECO:0000256" key="13">
    <source>
        <dbReference type="ARBA" id="ARBA00049886"/>
    </source>
</evidence>
<dbReference type="Pfam" id="PF01872">
    <property type="entry name" value="RibD_C"/>
    <property type="match status" value="1"/>
</dbReference>
<feature type="binding site" evidence="16">
    <location>
        <position position="160"/>
    </location>
    <ligand>
        <name>NADP(+)</name>
        <dbReference type="ChEBI" id="CHEBI:58349"/>
    </ligand>
</feature>
<comment type="function">
    <text evidence="1 14">Converts 2,5-diamino-6-(ribosylamino)-4(3h)-pyrimidinone 5'-phosphate into 5-amino-6-(ribosylamino)-2,4(1h,3h)-pyrimidinedione 5'-phosphate.</text>
</comment>
<dbReference type="InterPro" id="IPR050765">
    <property type="entry name" value="Riboflavin_Biosynth_HTPR"/>
</dbReference>
<evidence type="ECO:0000256" key="7">
    <source>
        <dbReference type="ARBA" id="ARBA00022723"/>
    </source>
</evidence>
<keyword evidence="21" id="KW-1185">Reference proteome</keyword>
<comment type="pathway">
    <text evidence="2 14">Cofactor biosynthesis; riboflavin biosynthesis; 5-amino-6-(D-ribitylamino)uracil from GTP: step 2/4.</text>
</comment>
<evidence type="ECO:0000256" key="15">
    <source>
        <dbReference type="PIRSR" id="PIRSR006769-1"/>
    </source>
</evidence>
<reference evidence="19 21" key="1">
    <citation type="submission" date="2023-09" db="EMBL/GenBank/DDBJ databases">
        <title>Demequina sp. a novel bacteria isolated from Capsicum annuum.</title>
        <authorList>
            <person name="Humaira Z."/>
            <person name="Lee J."/>
            <person name="Cho D."/>
        </authorList>
    </citation>
    <scope>NUCLEOTIDE SEQUENCE [LARGE SCALE GENOMIC DNA]</scope>
    <source>
        <strain evidence="19 21">OYTSA14</strain>
        <strain evidence="20">PMTSA13</strain>
    </source>
</reference>
<dbReference type="RefSeq" id="WP_313501289.1">
    <property type="nucleotide sequence ID" value="NZ_CP134879.1"/>
</dbReference>
<sequence length="340" mass="35262">MTGEVLGAPEAMARAVSLAARGPAWGPNPRVGCVITAPTGEVLVEGWHRGAGTAHAEAHALATAAEAGVDVAGATAYVTLEPCTHTGRTGPCADALTVAGIGRVIYAVEDPNPQAAGGGEVLRGRGIEAEFVPDAAARALNSRWLRAMELGRPYVIAKWAQTLDGRTAAADGTSFWITGEEARAHTHGTRAEVDAILVGTGTVRADDPSLSARPPHVADPHQPLRVVMGMGDTSGARVWRDGNAVAIRTHDPREVLDMLWRRDVRTLVVEGGSVVTSAFFRSGLVDEVHAYIAPALLGAGTTVVSDLGIHTMTDVLRGSDVTTTQLGADTLVTAAFTKGP</sequence>
<accession>A0AA96J8V6</accession>
<feature type="active site" description="Proton donor" evidence="15">
    <location>
        <position position="57"/>
    </location>
</feature>
<dbReference type="InterPro" id="IPR004794">
    <property type="entry name" value="Eubact_RibD"/>
</dbReference>
<gene>
    <name evidence="19" type="primary">ribD</name>
    <name evidence="19" type="ORF">RN606_06530</name>
    <name evidence="20" type="ORF">RN607_06735</name>
</gene>
<feature type="binding site" evidence="17">
    <location>
        <position position="55"/>
    </location>
    <ligand>
        <name>Zn(2+)</name>
        <dbReference type="ChEBI" id="CHEBI:29105"/>
        <note>catalytic</note>
    </ligand>
</feature>
<dbReference type="Gene3D" id="3.40.140.10">
    <property type="entry name" value="Cytidine Deaminase, domain 2"/>
    <property type="match status" value="1"/>
</dbReference>
<dbReference type="PROSITE" id="PS00903">
    <property type="entry name" value="CYT_DCMP_DEAMINASES_1"/>
    <property type="match status" value="1"/>
</dbReference>
<dbReference type="Gene3D" id="3.40.430.10">
    <property type="entry name" value="Dihydrofolate Reductase, subunit A"/>
    <property type="match status" value="2"/>
</dbReference>
<comment type="similarity">
    <text evidence="5 14">In the C-terminal section; belongs to the HTP reductase family.</text>
</comment>
<dbReference type="EMBL" id="CP134879">
    <property type="protein sequence ID" value="WNM25800.1"/>
    <property type="molecule type" value="Genomic_DNA"/>
</dbReference>
<protein>
    <recommendedName>
        <fullName evidence="14">Riboflavin biosynthesis protein RibD</fullName>
    </recommendedName>
    <domain>
        <recommendedName>
            <fullName evidence="14">Diaminohydroxyphosphoribosylaminopyrimidine deaminase</fullName>
            <shortName evidence="14">DRAP deaminase</shortName>
            <ecNumber evidence="14">3.5.4.26</ecNumber>
        </recommendedName>
        <alternativeName>
            <fullName evidence="14">Riboflavin-specific deaminase</fullName>
        </alternativeName>
    </domain>
    <domain>
        <recommendedName>
            <fullName evidence="14">5-amino-6-(5-phosphoribosylamino)uracil reductase</fullName>
            <ecNumber evidence="14">1.1.1.193</ecNumber>
        </recommendedName>
        <alternativeName>
            <fullName evidence="14">HTP reductase</fullName>
        </alternativeName>
    </domain>
</protein>
<evidence type="ECO:0000256" key="4">
    <source>
        <dbReference type="ARBA" id="ARBA00005259"/>
    </source>
</evidence>
<feature type="binding site" evidence="16">
    <location>
        <position position="210"/>
    </location>
    <ligand>
        <name>substrate</name>
    </ligand>
</feature>
<dbReference type="InterPro" id="IPR016193">
    <property type="entry name" value="Cytidine_deaminase-like"/>
</dbReference>
<keyword evidence="10 14" id="KW-0560">Oxidoreductase</keyword>
<evidence type="ECO:0000256" key="8">
    <source>
        <dbReference type="ARBA" id="ARBA00022833"/>
    </source>
</evidence>
<dbReference type="PROSITE" id="PS51747">
    <property type="entry name" value="CYT_DCMP_DEAMINASES_2"/>
    <property type="match status" value="1"/>
</dbReference>
<evidence type="ECO:0000256" key="16">
    <source>
        <dbReference type="PIRSR" id="PIRSR006769-2"/>
    </source>
</evidence>
<evidence type="ECO:0000256" key="2">
    <source>
        <dbReference type="ARBA" id="ARBA00004882"/>
    </source>
</evidence>
<evidence type="ECO:0000256" key="10">
    <source>
        <dbReference type="ARBA" id="ARBA00023002"/>
    </source>
</evidence>
<dbReference type="GO" id="GO:0008835">
    <property type="term" value="F:diaminohydroxyphosphoribosylaminopyrimidine deaminase activity"/>
    <property type="evidence" value="ECO:0007669"/>
    <property type="project" value="UniProtKB-EC"/>
</dbReference>
<evidence type="ECO:0000313" key="20">
    <source>
        <dbReference type="EMBL" id="WNM28695.1"/>
    </source>
</evidence>
<comment type="cofactor">
    <cofactor evidence="14 17">
        <name>Zn(2+)</name>
        <dbReference type="ChEBI" id="CHEBI:29105"/>
    </cofactor>
    <text evidence="14 17">Binds 1 zinc ion.</text>
</comment>
<evidence type="ECO:0000256" key="14">
    <source>
        <dbReference type="PIRNR" id="PIRNR006769"/>
    </source>
</evidence>
<feature type="binding site" evidence="16">
    <location>
        <position position="270"/>
    </location>
    <ligand>
        <name>substrate</name>
    </ligand>
</feature>
<evidence type="ECO:0000256" key="3">
    <source>
        <dbReference type="ARBA" id="ARBA00004910"/>
    </source>
</evidence>
<comment type="catalytic activity">
    <reaction evidence="13 14">
        <text>2,5-diamino-6-hydroxy-4-(5-phosphoribosylamino)-pyrimidine + H2O + H(+) = 5-amino-6-(5-phospho-D-ribosylamino)uracil + NH4(+)</text>
        <dbReference type="Rhea" id="RHEA:21868"/>
        <dbReference type="ChEBI" id="CHEBI:15377"/>
        <dbReference type="ChEBI" id="CHEBI:15378"/>
        <dbReference type="ChEBI" id="CHEBI:28938"/>
        <dbReference type="ChEBI" id="CHEBI:58453"/>
        <dbReference type="ChEBI" id="CHEBI:58614"/>
        <dbReference type="EC" id="3.5.4.26"/>
    </reaction>
</comment>
<keyword evidence="9 14" id="KW-0521">NADP</keyword>
<comment type="catalytic activity">
    <reaction evidence="12 14">
        <text>5-amino-6-(5-phospho-D-ribitylamino)uracil + NADP(+) = 5-amino-6-(5-phospho-D-ribosylamino)uracil + NADPH + H(+)</text>
        <dbReference type="Rhea" id="RHEA:17845"/>
        <dbReference type="ChEBI" id="CHEBI:15378"/>
        <dbReference type="ChEBI" id="CHEBI:57783"/>
        <dbReference type="ChEBI" id="CHEBI:58349"/>
        <dbReference type="ChEBI" id="CHEBI:58421"/>
        <dbReference type="ChEBI" id="CHEBI:58453"/>
        <dbReference type="EC" id="1.1.1.193"/>
    </reaction>
</comment>
<dbReference type="SUPFAM" id="SSF53597">
    <property type="entry name" value="Dihydrofolate reductase-like"/>
    <property type="match status" value="1"/>
</dbReference>
<dbReference type="InterPro" id="IPR024072">
    <property type="entry name" value="DHFR-like_dom_sf"/>
</dbReference>
<feature type="binding site" evidence="16">
    <location>
        <position position="190"/>
    </location>
    <ligand>
        <name>substrate</name>
    </ligand>
</feature>
<dbReference type="EC" id="3.5.4.26" evidence="14"/>